<sequence length="211" mass="23763">MMNQTDAKTTLWKNHNKAYVVLSGLDGVHGVFTSFLDSHAGAGDGVSNHVEQGDHGCVWRAFESFEAAKATYDELMRNGIQQTLTLPATPNESFVVYRGARPGVYYGRQKFVSEGLGWRSGGYRRFESKKDARNAFTSYKTRIDLIEQALQEEKERKDREVQTSTSDSERKESKTGDALAGFDQEFDTKWASLTDEQWAALLQEEKDLSEA</sequence>
<evidence type="ECO:0000256" key="1">
    <source>
        <dbReference type="SAM" id="MobiDB-lite"/>
    </source>
</evidence>
<dbReference type="Proteomes" id="UP000297245">
    <property type="component" value="Unassembled WGS sequence"/>
</dbReference>
<feature type="compositionally biased region" description="Basic and acidic residues" evidence="1">
    <location>
        <begin position="152"/>
        <end position="175"/>
    </location>
</feature>
<organism evidence="2 3">
    <name type="scientific">Dendrothele bispora (strain CBS 962.96)</name>
    <dbReference type="NCBI Taxonomy" id="1314807"/>
    <lineage>
        <taxon>Eukaryota</taxon>
        <taxon>Fungi</taxon>
        <taxon>Dikarya</taxon>
        <taxon>Basidiomycota</taxon>
        <taxon>Agaricomycotina</taxon>
        <taxon>Agaricomycetes</taxon>
        <taxon>Agaricomycetidae</taxon>
        <taxon>Agaricales</taxon>
        <taxon>Agaricales incertae sedis</taxon>
        <taxon>Dendrothele</taxon>
    </lineage>
</organism>
<reference evidence="2 3" key="1">
    <citation type="journal article" date="2019" name="Nat. Ecol. Evol.">
        <title>Megaphylogeny resolves global patterns of mushroom evolution.</title>
        <authorList>
            <person name="Varga T."/>
            <person name="Krizsan K."/>
            <person name="Foldi C."/>
            <person name="Dima B."/>
            <person name="Sanchez-Garcia M."/>
            <person name="Sanchez-Ramirez S."/>
            <person name="Szollosi G.J."/>
            <person name="Szarkandi J.G."/>
            <person name="Papp V."/>
            <person name="Albert L."/>
            <person name="Andreopoulos W."/>
            <person name="Angelini C."/>
            <person name="Antonin V."/>
            <person name="Barry K.W."/>
            <person name="Bougher N.L."/>
            <person name="Buchanan P."/>
            <person name="Buyck B."/>
            <person name="Bense V."/>
            <person name="Catcheside P."/>
            <person name="Chovatia M."/>
            <person name="Cooper J."/>
            <person name="Damon W."/>
            <person name="Desjardin D."/>
            <person name="Finy P."/>
            <person name="Geml J."/>
            <person name="Haridas S."/>
            <person name="Hughes K."/>
            <person name="Justo A."/>
            <person name="Karasinski D."/>
            <person name="Kautmanova I."/>
            <person name="Kiss B."/>
            <person name="Kocsube S."/>
            <person name="Kotiranta H."/>
            <person name="LaButti K.M."/>
            <person name="Lechner B.E."/>
            <person name="Liimatainen K."/>
            <person name="Lipzen A."/>
            <person name="Lukacs Z."/>
            <person name="Mihaltcheva S."/>
            <person name="Morgado L.N."/>
            <person name="Niskanen T."/>
            <person name="Noordeloos M.E."/>
            <person name="Ohm R.A."/>
            <person name="Ortiz-Santana B."/>
            <person name="Ovrebo C."/>
            <person name="Racz N."/>
            <person name="Riley R."/>
            <person name="Savchenko A."/>
            <person name="Shiryaev A."/>
            <person name="Soop K."/>
            <person name="Spirin V."/>
            <person name="Szebenyi C."/>
            <person name="Tomsovsky M."/>
            <person name="Tulloss R.E."/>
            <person name="Uehling J."/>
            <person name="Grigoriev I.V."/>
            <person name="Vagvolgyi C."/>
            <person name="Papp T."/>
            <person name="Martin F.M."/>
            <person name="Miettinen O."/>
            <person name="Hibbett D.S."/>
            <person name="Nagy L.G."/>
        </authorList>
    </citation>
    <scope>NUCLEOTIDE SEQUENCE [LARGE SCALE GENOMIC DNA]</scope>
    <source>
        <strain evidence="2 3">CBS 962.96</strain>
    </source>
</reference>
<dbReference type="AlphaFoldDB" id="A0A4S8LGY8"/>
<name>A0A4S8LGY8_DENBC</name>
<gene>
    <name evidence="2" type="ORF">K435DRAFT_803622</name>
</gene>
<keyword evidence="3" id="KW-1185">Reference proteome</keyword>
<proteinExistence type="predicted"/>
<dbReference type="EMBL" id="ML179414">
    <property type="protein sequence ID" value="THU88297.1"/>
    <property type="molecule type" value="Genomic_DNA"/>
</dbReference>
<evidence type="ECO:0000313" key="3">
    <source>
        <dbReference type="Proteomes" id="UP000297245"/>
    </source>
</evidence>
<evidence type="ECO:0000313" key="2">
    <source>
        <dbReference type="EMBL" id="THU88297.1"/>
    </source>
</evidence>
<accession>A0A4S8LGY8</accession>
<protein>
    <submittedName>
        <fullName evidence="2">Uncharacterized protein</fullName>
    </submittedName>
</protein>
<feature type="region of interest" description="Disordered" evidence="1">
    <location>
        <begin position="152"/>
        <end position="180"/>
    </location>
</feature>
<dbReference type="OrthoDB" id="2876408at2759"/>